<protein>
    <submittedName>
        <fullName evidence="1">Uncharacterized protein</fullName>
    </submittedName>
</protein>
<evidence type="ECO:0000313" key="2">
    <source>
        <dbReference type="Proteomes" id="UP000266669"/>
    </source>
</evidence>
<organism evidence="1 2">
    <name type="scientific">Leptospira stimsonii</name>
    <dbReference type="NCBI Taxonomy" id="2202203"/>
    <lineage>
        <taxon>Bacteria</taxon>
        <taxon>Pseudomonadati</taxon>
        <taxon>Spirochaetota</taxon>
        <taxon>Spirochaetia</taxon>
        <taxon>Leptospirales</taxon>
        <taxon>Leptospiraceae</taxon>
        <taxon>Leptospira</taxon>
    </lineage>
</organism>
<dbReference type="EMBL" id="QHCS01000001">
    <property type="protein sequence ID" value="RHX88866.1"/>
    <property type="molecule type" value="Genomic_DNA"/>
</dbReference>
<evidence type="ECO:0000313" key="1">
    <source>
        <dbReference type="EMBL" id="RHX88866.1"/>
    </source>
</evidence>
<name>A0A8B3CXP9_9LEPT</name>
<accession>A0A8B3CXP9</accession>
<dbReference type="AlphaFoldDB" id="A0A8B3CXP9"/>
<gene>
    <name evidence="1" type="ORF">DLM78_08150</name>
</gene>
<reference evidence="2" key="1">
    <citation type="submission" date="2018-05" db="EMBL/GenBank/DDBJ databases">
        <title>Leptospira yasudae sp. nov. and Leptospira stimsonii sp. nov., two pathogenic species of the genus Leptospira isolated from environmental sources.</title>
        <authorList>
            <person name="Casanovas-Massana A."/>
            <person name="Hamond C."/>
            <person name="Santos L.A."/>
            <person name="Hacker K.P."/>
            <person name="Balassiano I."/>
            <person name="Medeiros M.A."/>
            <person name="Reis M.G."/>
            <person name="Ko A.I."/>
            <person name="Wunder E.A."/>
        </authorList>
    </citation>
    <scope>NUCLEOTIDE SEQUENCE [LARGE SCALE GENOMIC DNA]</scope>
    <source>
        <strain evidence="2">AMB6-RJ</strain>
    </source>
</reference>
<sequence length="60" mass="6722">MRMECNFFLGFLSKKYVQENGSNGSDSNSVCFHASKKLLSYSLNSNDISILFFCIVSDPS</sequence>
<dbReference type="Proteomes" id="UP000266669">
    <property type="component" value="Unassembled WGS sequence"/>
</dbReference>
<proteinExistence type="predicted"/>
<comment type="caution">
    <text evidence="1">The sequence shown here is derived from an EMBL/GenBank/DDBJ whole genome shotgun (WGS) entry which is preliminary data.</text>
</comment>